<dbReference type="EMBL" id="QNRR01000002">
    <property type="protein sequence ID" value="RBP46258.1"/>
    <property type="molecule type" value="Genomic_DNA"/>
</dbReference>
<sequence length="427" mass="46861">MALPMLESVGFRAFAAEKAVTTPTRMAFLYIPNGVNMHQWVPKGTGAGYELSPTLQPLANLKGEFNIFSNLAHDKAESNGDGAGDHARATATFLTGCQAKKTAGSDIRIGQSVDQIAATALGDKTRLASMELSTDGERTSGRCDSGYSCAYQFNLSWKTETMPMAPEMDPRLVFERMFGMGSATGSPAEAEKRRRYQKSVLDFVMADAKSLQRRISNSDNRKLDEYFASVRDIETRIEKAERMKIDMPAGVHVPTGIPQSAQEHIRLMFDLLLLAFQTDSTRVATFLLAHDGSNRSFPEIGVPDSHHNISHHQNNPEKLAKIAKIDQFYMTQFAYFLQRMKEAQEGGKSLLDSSMIVYGGGISDGNAHDHDRLPVILAGRGNGTLNPGHHIQLGEKTPMTNLYLAMLDRMGVKAERIGDSTGVLEGI</sequence>
<dbReference type="InterPro" id="IPR011447">
    <property type="entry name" value="DUF1552"/>
</dbReference>
<dbReference type="Pfam" id="PF07586">
    <property type="entry name" value="HXXSHH"/>
    <property type="match status" value="1"/>
</dbReference>
<organism evidence="1 2">
    <name type="scientific">Roseimicrobium gellanilyticum</name>
    <dbReference type="NCBI Taxonomy" id="748857"/>
    <lineage>
        <taxon>Bacteria</taxon>
        <taxon>Pseudomonadati</taxon>
        <taxon>Verrucomicrobiota</taxon>
        <taxon>Verrucomicrobiia</taxon>
        <taxon>Verrucomicrobiales</taxon>
        <taxon>Verrucomicrobiaceae</taxon>
        <taxon>Roseimicrobium</taxon>
    </lineage>
</organism>
<evidence type="ECO:0000313" key="1">
    <source>
        <dbReference type="EMBL" id="RBP46258.1"/>
    </source>
</evidence>
<evidence type="ECO:0000313" key="2">
    <source>
        <dbReference type="Proteomes" id="UP000253426"/>
    </source>
</evidence>
<name>A0A366HT27_9BACT</name>
<protein>
    <submittedName>
        <fullName evidence="1">Uncharacterized protein DUF1552</fullName>
    </submittedName>
</protein>
<keyword evidence="2" id="KW-1185">Reference proteome</keyword>
<dbReference type="AlphaFoldDB" id="A0A366HT27"/>
<reference evidence="1 2" key="1">
    <citation type="submission" date="2018-06" db="EMBL/GenBank/DDBJ databases">
        <title>Genomic Encyclopedia of Type Strains, Phase IV (KMG-IV): sequencing the most valuable type-strain genomes for metagenomic binning, comparative biology and taxonomic classification.</title>
        <authorList>
            <person name="Goeker M."/>
        </authorList>
    </citation>
    <scope>NUCLEOTIDE SEQUENCE [LARGE SCALE GENOMIC DNA]</scope>
    <source>
        <strain evidence="1 2">DSM 25532</strain>
    </source>
</reference>
<comment type="caution">
    <text evidence="1">The sequence shown here is derived from an EMBL/GenBank/DDBJ whole genome shotgun (WGS) entry which is preliminary data.</text>
</comment>
<accession>A0A366HT27</accession>
<gene>
    <name evidence="1" type="ORF">DES53_102645</name>
</gene>
<dbReference type="Proteomes" id="UP000253426">
    <property type="component" value="Unassembled WGS sequence"/>
</dbReference>
<proteinExistence type="predicted"/>